<organism evidence="2 3">
    <name type="scientific">Roseomonas mucosa</name>
    <dbReference type="NCBI Taxonomy" id="207340"/>
    <lineage>
        <taxon>Bacteria</taxon>
        <taxon>Pseudomonadati</taxon>
        <taxon>Pseudomonadota</taxon>
        <taxon>Alphaproteobacteria</taxon>
        <taxon>Acetobacterales</taxon>
        <taxon>Roseomonadaceae</taxon>
        <taxon>Roseomonas</taxon>
    </lineage>
</organism>
<evidence type="ECO:0000256" key="1">
    <source>
        <dbReference type="SAM" id="MobiDB-lite"/>
    </source>
</evidence>
<protein>
    <submittedName>
        <fullName evidence="2">Uncharacterized protein</fullName>
    </submittedName>
</protein>
<feature type="region of interest" description="Disordered" evidence="1">
    <location>
        <begin position="120"/>
        <end position="216"/>
    </location>
</feature>
<feature type="compositionally biased region" description="Low complexity" evidence="1">
    <location>
        <begin position="155"/>
        <end position="177"/>
    </location>
</feature>
<sequence length="216" mass="21713">MPRGNPAGREVQMIHKPIKPRLRGQGRQAAAPLLALRHRPRLPRSLGLLACLLSLGACVGSPGEGPFDFVRQIRGNGLDGRAAPPGLEEGFPNLARIPPRPARGEASVREQLTTALATNRAAAAQPVAPDAPVPDPPRAPGAELVPHSPPPPPSLASAPAIGPGASTPALRSGAPDPGSAPPAAPPAEMLAPPSAPPAPPAPDLLAPPAAPKPGTP</sequence>
<feature type="compositionally biased region" description="Pro residues" evidence="1">
    <location>
        <begin position="193"/>
        <end position="202"/>
    </location>
</feature>
<evidence type="ECO:0000313" key="2">
    <source>
        <dbReference type="EMBL" id="SUE41263.1"/>
    </source>
</evidence>
<reference evidence="2 3" key="1">
    <citation type="submission" date="2018-06" db="EMBL/GenBank/DDBJ databases">
        <authorList>
            <consortium name="Pathogen Informatics"/>
            <person name="Doyle S."/>
        </authorList>
    </citation>
    <scope>NUCLEOTIDE SEQUENCE [LARGE SCALE GENOMIC DNA]</scope>
    <source>
        <strain evidence="2 3">NCTC13291</strain>
    </source>
</reference>
<dbReference type="EMBL" id="UGVN01000001">
    <property type="protein sequence ID" value="SUE41263.1"/>
    <property type="molecule type" value="Genomic_DNA"/>
</dbReference>
<name>A0A379N456_9PROT</name>
<dbReference type="AlphaFoldDB" id="A0A379N456"/>
<feature type="region of interest" description="Disordered" evidence="1">
    <location>
        <begin position="80"/>
        <end position="107"/>
    </location>
</feature>
<proteinExistence type="predicted"/>
<dbReference type="Proteomes" id="UP000254919">
    <property type="component" value="Unassembled WGS sequence"/>
</dbReference>
<feature type="compositionally biased region" description="Pro residues" evidence="1">
    <location>
        <begin position="129"/>
        <end position="139"/>
    </location>
</feature>
<gene>
    <name evidence="2" type="ORF">NCTC13291_02842</name>
</gene>
<accession>A0A379N456</accession>
<evidence type="ECO:0000313" key="3">
    <source>
        <dbReference type="Proteomes" id="UP000254919"/>
    </source>
</evidence>